<dbReference type="CDD" id="cd08243">
    <property type="entry name" value="quinone_oxidoreductase_like_1"/>
    <property type="match status" value="1"/>
</dbReference>
<organism evidence="4 5">
    <name type="scientific">Levilactobacillus brevis KB290</name>
    <dbReference type="NCBI Taxonomy" id="1001583"/>
    <lineage>
        <taxon>Bacteria</taxon>
        <taxon>Bacillati</taxon>
        <taxon>Bacillota</taxon>
        <taxon>Bacilli</taxon>
        <taxon>Lactobacillales</taxon>
        <taxon>Lactobacillaceae</taxon>
        <taxon>Levilactobacillus</taxon>
    </lineage>
</organism>
<dbReference type="Pfam" id="PF08240">
    <property type="entry name" value="ADH_N"/>
    <property type="match status" value="1"/>
</dbReference>
<feature type="domain" description="Enoyl reductase (ER)" evidence="3">
    <location>
        <begin position="22"/>
        <end position="323"/>
    </location>
</feature>
<dbReference type="Proteomes" id="UP000012042">
    <property type="component" value="Chromosome"/>
</dbReference>
<dbReference type="PANTHER" id="PTHR48106:SF18">
    <property type="entry name" value="QUINONE OXIDOREDUCTASE PIG3"/>
    <property type="match status" value="1"/>
</dbReference>
<dbReference type="PATRIC" id="fig|1001583.3.peg.1146"/>
<dbReference type="InterPro" id="IPR020843">
    <property type="entry name" value="ER"/>
</dbReference>
<proteinExistence type="predicted"/>
<dbReference type="PANTHER" id="PTHR48106">
    <property type="entry name" value="QUINONE OXIDOREDUCTASE PIG3-RELATED"/>
    <property type="match status" value="1"/>
</dbReference>
<accession>M5AEF1</accession>
<evidence type="ECO:0000256" key="1">
    <source>
        <dbReference type="ARBA" id="ARBA00022857"/>
    </source>
</evidence>
<dbReference type="InterPro" id="IPR036291">
    <property type="entry name" value="NAD(P)-bd_dom_sf"/>
</dbReference>
<dbReference type="EMBL" id="AP012167">
    <property type="protein sequence ID" value="BAN06795.1"/>
    <property type="molecule type" value="Genomic_DNA"/>
</dbReference>
<evidence type="ECO:0000313" key="4">
    <source>
        <dbReference type="EMBL" id="BAN06795.1"/>
    </source>
</evidence>
<keyword evidence="1" id="KW-0521">NADP</keyword>
<dbReference type="KEGG" id="lbk:LVISKB_1160"/>
<dbReference type="HOGENOM" id="CLU_026673_3_4_9"/>
<evidence type="ECO:0000313" key="5">
    <source>
        <dbReference type="Proteomes" id="UP000012042"/>
    </source>
</evidence>
<dbReference type="GO" id="GO:0070402">
    <property type="term" value="F:NADPH binding"/>
    <property type="evidence" value="ECO:0007669"/>
    <property type="project" value="TreeGrafter"/>
</dbReference>
<sequence>MKSVIDNEEERFMKAVVIDHPGNTDVLKLVERPIPHADATHSVMKIHAFGVHRYEVLTREGGSPTVKFPRVIGVEAVGEIHETTAGSGFKQGQRVITLNGGFGREFDGSEQEYALVPNKTLYTVDFDGDWVTLAQYPETFVTAWGSIKALRLQPGQTMLVRGGTSAVGLAMIKLAKASGLKIVATTRKPERADLLSAQGADEVVLDKDGQLQTDTMYDGIVDLVGTATVHDSLAHIKVGGTACVVGLLAGDWVMKDFSPFELQNRYITDYDSGFVDQPMIDELFDLIKHNHIEIPISKVFPLTEIAAAHDYVMDNPQMGEVIVTND</sequence>
<evidence type="ECO:0000259" key="3">
    <source>
        <dbReference type="SMART" id="SM00829"/>
    </source>
</evidence>
<dbReference type="SMART" id="SM00829">
    <property type="entry name" value="PKS_ER"/>
    <property type="match status" value="1"/>
</dbReference>
<keyword evidence="2" id="KW-0560">Oxidoreductase</keyword>
<dbReference type="Gene3D" id="3.40.50.720">
    <property type="entry name" value="NAD(P)-binding Rossmann-like Domain"/>
    <property type="match status" value="1"/>
</dbReference>
<evidence type="ECO:0000256" key="2">
    <source>
        <dbReference type="ARBA" id="ARBA00023002"/>
    </source>
</evidence>
<dbReference type="SUPFAM" id="SSF51735">
    <property type="entry name" value="NAD(P)-binding Rossmann-fold domains"/>
    <property type="match status" value="1"/>
</dbReference>
<dbReference type="AlphaFoldDB" id="M5AEF1"/>
<dbReference type="Pfam" id="PF13602">
    <property type="entry name" value="ADH_zinc_N_2"/>
    <property type="match status" value="1"/>
</dbReference>
<gene>
    <name evidence="4" type="ORF">LVISKB_1160</name>
</gene>
<dbReference type="SUPFAM" id="SSF50129">
    <property type="entry name" value="GroES-like"/>
    <property type="match status" value="1"/>
</dbReference>
<protein>
    <submittedName>
        <fullName evidence="4">Acryloyl-coenzyme A reductase</fullName>
    </submittedName>
</protein>
<dbReference type="InterPro" id="IPR013154">
    <property type="entry name" value="ADH-like_N"/>
</dbReference>
<dbReference type="GO" id="GO:0016651">
    <property type="term" value="F:oxidoreductase activity, acting on NAD(P)H"/>
    <property type="evidence" value="ECO:0007669"/>
    <property type="project" value="TreeGrafter"/>
</dbReference>
<dbReference type="InterPro" id="IPR011032">
    <property type="entry name" value="GroES-like_sf"/>
</dbReference>
<name>M5AEF1_LEVBR</name>
<reference evidence="4 5" key="1">
    <citation type="journal article" date="2013" name="PLoS ONE">
        <title>Genomic Analysis by Deep Sequencing of the Probiotic Lactobacillus brevis KB290 Harboring Nine Plasmids Reveals Genomic Stability.</title>
        <authorList>
            <person name="Fukao M."/>
            <person name="Oshima K."/>
            <person name="Morita H."/>
            <person name="Toh H."/>
            <person name="Suda W."/>
            <person name="Kim S.W."/>
            <person name="Suzuki S."/>
            <person name="Yakabe T."/>
            <person name="Hattori M."/>
            <person name="Yajima N."/>
        </authorList>
    </citation>
    <scope>NUCLEOTIDE SEQUENCE [LARGE SCALE GENOMIC DNA]</scope>
    <source>
        <strain evidence="4 5">KB290</strain>
    </source>
</reference>
<dbReference type="Gene3D" id="3.90.180.10">
    <property type="entry name" value="Medium-chain alcohol dehydrogenases, catalytic domain"/>
    <property type="match status" value="1"/>
</dbReference>